<proteinExistence type="predicted"/>
<gene>
    <name evidence="1" type="ORF">LTWDN19_06080</name>
</gene>
<evidence type="ECO:0000313" key="2">
    <source>
        <dbReference type="Proteomes" id="UP000825100"/>
    </source>
</evidence>
<dbReference type="EMBL" id="AP024685">
    <property type="protein sequence ID" value="BCX30041.1"/>
    <property type="molecule type" value="Genomic_DNA"/>
</dbReference>
<keyword evidence="2" id="KW-1185">Reference proteome</keyword>
<evidence type="ECO:0000313" key="1">
    <source>
        <dbReference type="EMBL" id="BCX30041.1"/>
    </source>
</evidence>
<dbReference type="Proteomes" id="UP000825100">
    <property type="component" value="Chromosome"/>
</dbReference>
<accession>A0ABM7QTZ3</accession>
<name>A0ABM7QTZ3_LATCU</name>
<sequence length="64" mass="7561">MPLLTLKQKSNNNLKNEPVGCEYSRPTGLFFCILNSLLKLDYSHNNHLRMRYNIRMILIMALHQ</sequence>
<protein>
    <submittedName>
        <fullName evidence="1">Uncharacterized protein</fullName>
    </submittedName>
</protein>
<reference evidence="1 2" key="1">
    <citation type="submission" date="2021-05" db="EMBL/GenBank/DDBJ databases">
        <title>Complete Genome Sequence of Latilactobacillus sp. Strain WDN19, a High D-Aspartate-producing Lactic Acid Bacterium Isolated from a Japanese Pickle.</title>
        <authorList>
            <person name="Kajitani K."/>
            <person name="Takahashi S."/>
        </authorList>
    </citation>
    <scope>NUCLEOTIDE SEQUENCE [LARGE SCALE GENOMIC DNA]</scope>
    <source>
        <strain evidence="1 2">WDN19</strain>
    </source>
</reference>
<organism evidence="1 2">
    <name type="scientific">Latilactobacillus curvatus</name>
    <name type="common">Lactobacillus curvatus</name>
    <dbReference type="NCBI Taxonomy" id="28038"/>
    <lineage>
        <taxon>Bacteria</taxon>
        <taxon>Bacillati</taxon>
        <taxon>Bacillota</taxon>
        <taxon>Bacilli</taxon>
        <taxon>Lactobacillales</taxon>
        <taxon>Lactobacillaceae</taxon>
        <taxon>Latilactobacillus</taxon>
    </lineage>
</organism>